<dbReference type="PANTHER" id="PTHR14856:SF9">
    <property type="entry name" value="PQ-LOOP REPEAT-CONTAINING PROTEIN 1"/>
    <property type="match status" value="1"/>
</dbReference>
<gene>
    <name evidence="7" type="primary">LOC106815466</name>
</gene>
<dbReference type="PANTHER" id="PTHR14856">
    <property type="entry name" value="PQ-LOOP REPEAT-CONTAINING PROTEIN 1-LIKE PROTEIN"/>
    <property type="match status" value="1"/>
</dbReference>
<dbReference type="RefSeq" id="XP_014675415.1">
    <property type="nucleotide sequence ID" value="XM_014819929.1"/>
</dbReference>
<keyword evidence="3 5" id="KW-1133">Transmembrane helix</keyword>
<evidence type="ECO:0000256" key="4">
    <source>
        <dbReference type="ARBA" id="ARBA00023136"/>
    </source>
</evidence>
<keyword evidence="6" id="KW-1185">Reference proteome</keyword>
<reference evidence="7" key="1">
    <citation type="submission" date="2025-08" db="UniProtKB">
        <authorList>
            <consortium name="RefSeq"/>
        </authorList>
    </citation>
    <scope>IDENTIFICATION</scope>
</reference>
<evidence type="ECO:0000256" key="2">
    <source>
        <dbReference type="ARBA" id="ARBA00022692"/>
    </source>
</evidence>
<evidence type="ECO:0000313" key="7">
    <source>
        <dbReference type="RefSeq" id="XP_014675415.1"/>
    </source>
</evidence>
<dbReference type="InterPro" id="IPR006603">
    <property type="entry name" value="PQ-loop_rpt"/>
</dbReference>
<sequence length="111" mass="12773">MAAFFVVGFCLTFLLLESDIYIEVVGFLAVFTEAMLGTPQFYRNFQNRSTMGMSVKMVGCWMMGDTFKTGYFILREAPVQFWVCGLMQVSIDLAILFQVWLYKGNVPHRQL</sequence>
<organism evidence="6 7">
    <name type="scientific">Priapulus caudatus</name>
    <name type="common">Priapulid worm</name>
    <dbReference type="NCBI Taxonomy" id="37621"/>
    <lineage>
        <taxon>Eukaryota</taxon>
        <taxon>Metazoa</taxon>
        <taxon>Ecdysozoa</taxon>
        <taxon>Scalidophora</taxon>
        <taxon>Priapulida</taxon>
        <taxon>Priapulimorpha</taxon>
        <taxon>Priapulimorphida</taxon>
        <taxon>Priapulidae</taxon>
        <taxon>Priapulus</taxon>
    </lineage>
</organism>
<evidence type="ECO:0000256" key="5">
    <source>
        <dbReference type="SAM" id="Phobius"/>
    </source>
</evidence>
<comment type="subcellular location">
    <subcellularLocation>
        <location evidence="1">Membrane</location>
        <topology evidence="1">Multi-pass membrane protein</topology>
    </subcellularLocation>
</comment>
<dbReference type="Pfam" id="PF04193">
    <property type="entry name" value="PQ-loop"/>
    <property type="match status" value="1"/>
</dbReference>
<protein>
    <submittedName>
        <fullName evidence="7">PQ-loop repeat-containing protein 1-like</fullName>
    </submittedName>
</protein>
<evidence type="ECO:0000313" key="6">
    <source>
        <dbReference type="Proteomes" id="UP000695022"/>
    </source>
</evidence>
<accession>A0ABM1ET94</accession>
<evidence type="ECO:0000256" key="3">
    <source>
        <dbReference type="ARBA" id="ARBA00022989"/>
    </source>
</evidence>
<dbReference type="GeneID" id="106815466"/>
<evidence type="ECO:0000256" key="1">
    <source>
        <dbReference type="ARBA" id="ARBA00004141"/>
    </source>
</evidence>
<keyword evidence="4 5" id="KW-0472">Membrane</keyword>
<feature type="transmembrane region" description="Helical" evidence="5">
    <location>
        <begin position="79"/>
        <end position="102"/>
    </location>
</feature>
<proteinExistence type="predicted"/>
<dbReference type="InterPro" id="IPR052241">
    <property type="entry name" value="SLC66/Scramblase_ANY1"/>
</dbReference>
<name>A0ABM1ET94_PRICU</name>
<dbReference type="Gene3D" id="1.20.1280.290">
    <property type="match status" value="1"/>
</dbReference>
<dbReference type="Proteomes" id="UP000695022">
    <property type="component" value="Unplaced"/>
</dbReference>
<keyword evidence="2 5" id="KW-0812">Transmembrane</keyword>